<dbReference type="PANTHER" id="PTHR34107">
    <property type="entry name" value="SLL0198 PROTEIN-RELATED"/>
    <property type="match status" value="1"/>
</dbReference>
<protein>
    <recommendedName>
        <fullName evidence="1">Putative restriction endonuclease domain-containing protein</fullName>
    </recommendedName>
</protein>
<dbReference type="Pfam" id="PF05685">
    <property type="entry name" value="Uma2"/>
    <property type="match status" value="1"/>
</dbReference>
<dbReference type="Proteomes" id="UP000236642">
    <property type="component" value="Unassembled WGS sequence"/>
</dbReference>
<organism evidence="2 3">
    <name type="scientific">Candidatus Thermoflexus japonica</name>
    <dbReference type="NCBI Taxonomy" id="2035417"/>
    <lineage>
        <taxon>Bacteria</taxon>
        <taxon>Bacillati</taxon>
        <taxon>Chloroflexota</taxon>
        <taxon>Thermoflexia</taxon>
        <taxon>Thermoflexales</taxon>
        <taxon>Thermoflexaceae</taxon>
        <taxon>Thermoflexus</taxon>
    </lineage>
</organism>
<dbReference type="InterPro" id="IPR008538">
    <property type="entry name" value="Uma2"/>
</dbReference>
<evidence type="ECO:0000259" key="1">
    <source>
        <dbReference type="Pfam" id="PF05685"/>
    </source>
</evidence>
<evidence type="ECO:0000313" key="3">
    <source>
        <dbReference type="Proteomes" id="UP000236642"/>
    </source>
</evidence>
<proteinExistence type="predicted"/>
<accession>A0A2H5Y3D7</accession>
<reference evidence="3" key="1">
    <citation type="submission" date="2017-09" db="EMBL/GenBank/DDBJ databases">
        <title>Metaegenomics of thermophilic ammonia-oxidizing enrichment culture.</title>
        <authorList>
            <person name="Kato S."/>
            <person name="Suzuki K."/>
        </authorList>
    </citation>
    <scope>NUCLEOTIDE SEQUENCE [LARGE SCALE GENOMIC DNA]</scope>
</reference>
<dbReference type="SUPFAM" id="SSF52980">
    <property type="entry name" value="Restriction endonuclease-like"/>
    <property type="match status" value="1"/>
</dbReference>
<name>A0A2H5Y3D7_9CHLR</name>
<feature type="domain" description="Putative restriction endonuclease" evidence="1">
    <location>
        <begin position="30"/>
        <end position="188"/>
    </location>
</feature>
<dbReference type="Gene3D" id="3.90.1570.10">
    <property type="entry name" value="tt1808, chain A"/>
    <property type="match status" value="1"/>
</dbReference>
<dbReference type="AlphaFoldDB" id="A0A2H5Y3D7"/>
<dbReference type="PANTHER" id="PTHR34107:SF4">
    <property type="entry name" value="SLL1222 PROTEIN"/>
    <property type="match status" value="1"/>
</dbReference>
<comment type="caution">
    <text evidence="2">The sequence shown here is derived from an EMBL/GenBank/DDBJ whole genome shotgun (WGS) entry which is preliminary data.</text>
</comment>
<sequence>MATVPETRVQVKVQPFHPYLLRLYGISEAEFDALGDEDLKAEYMDGVMIVHSPASVSHEWRVALLLTLLNLYVSEQGRGIVLGGNALFRVGPRRFAPDIMVVGDATRVTSKEIEGPPDLAIEVLSESTRDYDLGEKRGAYREAGVREIWWVDAEARVVMVERQREGYVPERIHEGWVVSEAVPGFRIRAEWLWQDPLPSVIRCWEAIHGV</sequence>
<evidence type="ECO:0000313" key="2">
    <source>
        <dbReference type="EMBL" id="GBD07946.1"/>
    </source>
</evidence>
<gene>
    <name evidence="2" type="ORF">HRbin22_00172</name>
</gene>
<dbReference type="InterPro" id="IPR011335">
    <property type="entry name" value="Restrct_endonuc-II-like"/>
</dbReference>
<dbReference type="InterPro" id="IPR012296">
    <property type="entry name" value="Nuclease_put_TT1808"/>
</dbReference>
<dbReference type="CDD" id="cd06260">
    <property type="entry name" value="DUF820-like"/>
    <property type="match status" value="1"/>
</dbReference>
<dbReference type="EMBL" id="BEHY01000002">
    <property type="protein sequence ID" value="GBD07946.1"/>
    <property type="molecule type" value="Genomic_DNA"/>
</dbReference>